<sequence>MISHAFYYGYSEQNGTAAKAPGRVFRTYKDSLTPCESVVSILSRACRRDGLDCCYVSAVSAVQSLRLSDSAKGSSAGCWLQLLFSIHVLAVERVTRQ</sequence>
<organism evidence="1 2">
    <name type="scientific">Batillaria attramentaria</name>
    <dbReference type="NCBI Taxonomy" id="370345"/>
    <lineage>
        <taxon>Eukaryota</taxon>
        <taxon>Metazoa</taxon>
        <taxon>Spiralia</taxon>
        <taxon>Lophotrochozoa</taxon>
        <taxon>Mollusca</taxon>
        <taxon>Gastropoda</taxon>
        <taxon>Caenogastropoda</taxon>
        <taxon>Sorbeoconcha</taxon>
        <taxon>Cerithioidea</taxon>
        <taxon>Batillariidae</taxon>
        <taxon>Batillaria</taxon>
    </lineage>
</organism>
<evidence type="ECO:0000313" key="1">
    <source>
        <dbReference type="EMBL" id="KAK7491851.1"/>
    </source>
</evidence>
<dbReference type="Proteomes" id="UP001519460">
    <property type="component" value="Unassembled WGS sequence"/>
</dbReference>
<dbReference type="EMBL" id="JACVVK020000109">
    <property type="protein sequence ID" value="KAK7491851.1"/>
    <property type="molecule type" value="Genomic_DNA"/>
</dbReference>
<proteinExistence type="predicted"/>
<keyword evidence="2" id="KW-1185">Reference proteome</keyword>
<evidence type="ECO:0000313" key="2">
    <source>
        <dbReference type="Proteomes" id="UP001519460"/>
    </source>
</evidence>
<reference evidence="1 2" key="1">
    <citation type="journal article" date="2023" name="Sci. Data">
        <title>Genome assembly of the Korean intertidal mud-creeper Batillaria attramentaria.</title>
        <authorList>
            <person name="Patra A.K."/>
            <person name="Ho P.T."/>
            <person name="Jun S."/>
            <person name="Lee S.J."/>
            <person name="Kim Y."/>
            <person name="Won Y.J."/>
        </authorList>
    </citation>
    <scope>NUCLEOTIDE SEQUENCE [LARGE SCALE GENOMIC DNA]</scope>
    <source>
        <strain evidence="1">Wonlab-2016</strain>
    </source>
</reference>
<protein>
    <submittedName>
        <fullName evidence="1">Uncharacterized protein</fullName>
    </submittedName>
</protein>
<name>A0ABD0KXQ7_9CAEN</name>
<dbReference type="AlphaFoldDB" id="A0ABD0KXQ7"/>
<gene>
    <name evidence="1" type="ORF">BaRGS_00016870</name>
</gene>
<comment type="caution">
    <text evidence="1">The sequence shown here is derived from an EMBL/GenBank/DDBJ whole genome shotgun (WGS) entry which is preliminary data.</text>
</comment>
<accession>A0ABD0KXQ7</accession>